<dbReference type="OrthoDB" id="7270324at2"/>
<feature type="transmembrane region" description="Helical" evidence="5">
    <location>
        <begin position="49"/>
        <end position="67"/>
    </location>
</feature>
<feature type="transmembrane region" description="Helical" evidence="5">
    <location>
        <begin position="103"/>
        <end position="124"/>
    </location>
</feature>
<dbReference type="RefSeq" id="WP_111536316.1">
    <property type="nucleotide sequence ID" value="NZ_QKZL01000003.1"/>
</dbReference>
<evidence type="ECO:0000256" key="2">
    <source>
        <dbReference type="ARBA" id="ARBA00022692"/>
    </source>
</evidence>
<dbReference type="Proteomes" id="UP000248916">
    <property type="component" value="Unassembled WGS sequence"/>
</dbReference>
<dbReference type="InterPro" id="IPR010432">
    <property type="entry name" value="RDD"/>
</dbReference>
<organism evidence="7 8">
    <name type="scientific">Palleronia aestuarii</name>
    <dbReference type="NCBI Taxonomy" id="568105"/>
    <lineage>
        <taxon>Bacteria</taxon>
        <taxon>Pseudomonadati</taxon>
        <taxon>Pseudomonadota</taxon>
        <taxon>Alphaproteobacteria</taxon>
        <taxon>Rhodobacterales</taxon>
        <taxon>Roseobacteraceae</taxon>
        <taxon>Palleronia</taxon>
    </lineage>
</organism>
<dbReference type="EMBL" id="QKZL01000003">
    <property type="protein sequence ID" value="PZX18519.1"/>
    <property type="molecule type" value="Genomic_DNA"/>
</dbReference>
<evidence type="ECO:0000313" key="8">
    <source>
        <dbReference type="Proteomes" id="UP000248916"/>
    </source>
</evidence>
<proteinExistence type="predicted"/>
<evidence type="ECO:0000259" key="6">
    <source>
        <dbReference type="Pfam" id="PF06271"/>
    </source>
</evidence>
<dbReference type="GO" id="GO:0016020">
    <property type="term" value="C:membrane"/>
    <property type="evidence" value="ECO:0007669"/>
    <property type="project" value="UniProtKB-SubCell"/>
</dbReference>
<reference evidence="7 8" key="1">
    <citation type="submission" date="2018-06" db="EMBL/GenBank/DDBJ databases">
        <title>Genomic Encyclopedia of Archaeal and Bacterial Type Strains, Phase II (KMG-II): from individual species to whole genera.</title>
        <authorList>
            <person name="Goeker M."/>
        </authorList>
    </citation>
    <scope>NUCLEOTIDE SEQUENCE [LARGE SCALE GENOMIC DNA]</scope>
    <source>
        <strain evidence="7 8">DSM 22009</strain>
    </source>
</reference>
<evidence type="ECO:0000256" key="3">
    <source>
        <dbReference type="ARBA" id="ARBA00022989"/>
    </source>
</evidence>
<evidence type="ECO:0000256" key="5">
    <source>
        <dbReference type="SAM" id="Phobius"/>
    </source>
</evidence>
<comment type="caution">
    <text evidence="7">The sequence shown here is derived from an EMBL/GenBank/DDBJ whole genome shotgun (WGS) entry which is preliminary data.</text>
</comment>
<keyword evidence="8" id="KW-1185">Reference proteome</keyword>
<keyword evidence="2 5" id="KW-0812">Transmembrane</keyword>
<dbReference type="Pfam" id="PF06271">
    <property type="entry name" value="RDD"/>
    <property type="match status" value="1"/>
</dbReference>
<feature type="domain" description="RDD" evidence="6">
    <location>
        <begin position="20"/>
        <end position="136"/>
    </location>
</feature>
<evidence type="ECO:0000256" key="4">
    <source>
        <dbReference type="ARBA" id="ARBA00023136"/>
    </source>
</evidence>
<evidence type="ECO:0000256" key="1">
    <source>
        <dbReference type="ARBA" id="ARBA00004141"/>
    </source>
</evidence>
<accession>A0A2W7Q9V8</accession>
<name>A0A2W7Q9V8_9RHOB</name>
<evidence type="ECO:0000313" key="7">
    <source>
        <dbReference type="EMBL" id="PZX18519.1"/>
    </source>
</evidence>
<keyword evidence="4 5" id="KW-0472">Membrane</keyword>
<dbReference type="AlphaFoldDB" id="A0A2W7Q9V8"/>
<sequence length="146" mass="15850">MYATGLPDPAIHGTLYDDVPTKRFLAWIVDVIVIALISLALTPLTAFTAILYFPLFYVCVGFAYRTATLARGSATWGMRLCSIELRDLDGERFDLWSAFLHTAGYTASVAMFPLQLVSGVLMVATPRGQGLTDHVMGSAAINRTAS</sequence>
<keyword evidence="3 5" id="KW-1133">Transmembrane helix</keyword>
<comment type="subcellular location">
    <subcellularLocation>
        <location evidence="1">Membrane</location>
        <topology evidence="1">Multi-pass membrane protein</topology>
    </subcellularLocation>
</comment>
<gene>
    <name evidence="7" type="ORF">LX81_01153</name>
</gene>
<feature type="transmembrane region" description="Helical" evidence="5">
    <location>
        <begin position="24"/>
        <end position="42"/>
    </location>
</feature>
<protein>
    <submittedName>
        <fullName evidence="7">Putative RDD family membrane protein YckC</fullName>
    </submittedName>
</protein>